<accession>A0A5A9NQI4</accession>
<keyword evidence="2" id="KW-1185">Reference proteome</keyword>
<organism evidence="1 2">
    <name type="scientific">Triplophysa tibetana</name>
    <dbReference type="NCBI Taxonomy" id="1572043"/>
    <lineage>
        <taxon>Eukaryota</taxon>
        <taxon>Metazoa</taxon>
        <taxon>Chordata</taxon>
        <taxon>Craniata</taxon>
        <taxon>Vertebrata</taxon>
        <taxon>Euteleostomi</taxon>
        <taxon>Actinopterygii</taxon>
        <taxon>Neopterygii</taxon>
        <taxon>Teleostei</taxon>
        <taxon>Ostariophysi</taxon>
        <taxon>Cypriniformes</taxon>
        <taxon>Nemacheilidae</taxon>
        <taxon>Triplophysa</taxon>
    </lineage>
</organism>
<dbReference type="AlphaFoldDB" id="A0A5A9NQI4"/>
<sequence>MGVLMPSVFYVCYQPCYRCQGNGRVRCTHCRGKGWTRCMFCHGTGHGRHRRCRNCHGGGRKRCVSCHRKGYKICVTCTGHRNLVHFIRLTVTWKNQVSEFIPDRVPEFPLKKFDKGSGEAFFVDDNLLVYPVDGFPDQDIFEASKRTIQSHLLKYSAVSRILQQRQTIELVPLTHVFYTYNGKDYDYFVFGRENKVHTTKYPSSCIIL</sequence>
<dbReference type="EMBL" id="SOYY01000014">
    <property type="protein sequence ID" value="KAA0712414.1"/>
    <property type="molecule type" value="Genomic_DNA"/>
</dbReference>
<evidence type="ECO:0000313" key="1">
    <source>
        <dbReference type="EMBL" id="KAA0712414.1"/>
    </source>
</evidence>
<dbReference type="PANTHER" id="PTHR48465">
    <property type="entry name" value="PROTEIN SSUH2 HOMOLOG"/>
    <property type="match status" value="1"/>
</dbReference>
<reference evidence="1 2" key="1">
    <citation type="journal article" date="2019" name="Mol. Ecol. Resour.">
        <title>Chromosome-level genome assembly of Triplophysa tibetana, a fish adapted to the harsh high-altitude environment of the Tibetan Plateau.</title>
        <authorList>
            <person name="Yang X."/>
            <person name="Liu H."/>
            <person name="Ma Z."/>
            <person name="Zou Y."/>
            <person name="Zou M."/>
            <person name="Mao Y."/>
            <person name="Li X."/>
            <person name="Wang H."/>
            <person name="Chen T."/>
            <person name="Wang W."/>
            <person name="Yang R."/>
        </authorList>
    </citation>
    <scope>NUCLEOTIDE SEQUENCE [LARGE SCALE GENOMIC DNA]</scope>
    <source>
        <strain evidence="1">TTIB1903HZAU</strain>
        <tissue evidence="1">Muscle</tissue>
    </source>
</reference>
<dbReference type="SUPFAM" id="SSF48695">
    <property type="entry name" value="Multiheme cytochromes"/>
    <property type="match status" value="1"/>
</dbReference>
<name>A0A5A9NQI4_9TELE</name>
<comment type="caution">
    <text evidence="1">The sequence shown here is derived from an EMBL/GenBank/DDBJ whole genome shotgun (WGS) entry which is preliminary data.</text>
</comment>
<dbReference type="InterPro" id="IPR052789">
    <property type="entry name" value="SSUH2_homolog"/>
</dbReference>
<protein>
    <submittedName>
        <fullName evidence="1">Protein SSUH2-like protein</fullName>
    </submittedName>
</protein>
<dbReference type="InterPro" id="IPR036280">
    <property type="entry name" value="Multihaem_cyt_sf"/>
</dbReference>
<gene>
    <name evidence="1" type="ORF">E1301_Tti018236</name>
</gene>
<dbReference type="PANTHER" id="PTHR48465:SF1">
    <property type="entry name" value="PROTEIN SSUH2 HOMOLOG"/>
    <property type="match status" value="1"/>
</dbReference>
<evidence type="ECO:0000313" key="2">
    <source>
        <dbReference type="Proteomes" id="UP000324632"/>
    </source>
</evidence>
<proteinExistence type="predicted"/>
<dbReference type="Proteomes" id="UP000324632">
    <property type="component" value="Chromosome 14"/>
</dbReference>